<evidence type="ECO:0000256" key="4">
    <source>
        <dbReference type="ARBA" id="ARBA00022692"/>
    </source>
</evidence>
<keyword evidence="6 7" id="KW-0472">Membrane</keyword>
<name>A0ABV1DXC6_9FIRM</name>
<protein>
    <submittedName>
        <fullName evidence="8">Prolipoprotein diacylglyceryl transferase family protein</fullName>
        <ecNumber evidence="8">2.4.99.-</ecNumber>
    </submittedName>
</protein>
<dbReference type="Pfam" id="PF01790">
    <property type="entry name" value="LGT"/>
    <property type="match status" value="1"/>
</dbReference>
<dbReference type="PANTHER" id="PTHR30589:SF0">
    <property type="entry name" value="PHOSPHATIDYLGLYCEROL--PROLIPOPROTEIN DIACYLGLYCERYL TRANSFERASE"/>
    <property type="match status" value="1"/>
</dbReference>
<proteinExistence type="inferred from homology"/>
<dbReference type="GO" id="GO:0016757">
    <property type="term" value="F:glycosyltransferase activity"/>
    <property type="evidence" value="ECO:0007669"/>
    <property type="project" value="UniProtKB-KW"/>
</dbReference>
<feature type="transmembrane region" description="Helical" evidence="7">
    <location>
        <begin position="12"/>
        <end position="30"/>
    </location>
</feature>
<dbReference type="InterPro" id="IPR001640">
    <property type="entry name" value="Lgt"/>
</dbReference>
<evidence type="ECO:0000256" key="3">
    <source>
        <dbReference type="ARBA" id="ARBA00022679"/>
    </source>
</evidence>
<evidence type="ECO:0000313" key="8">
    <source>
        <dbReference type="EMBL" id="MEQ2439696.1"/>
    </source>
</evidence>
<keyword evidence="3 8" id="KW-0808">Transferase</keyword>
<accession>A0ABV1DXC6</accession>
<comment type="similarity">
    <text evidence="1">Belongs to the Lgt family.</text>
</comment>
<evidence type="ECO:0000313" key="9">
    <source>
        <dbReference type="Proteomes" id="UP001489509"/>
    </source>
</evidence>
<keyword evidence="8" id="KW-0328">Glycosyltransferase</keyword>
<organism evidence="8 9">
    <name type="scientific">Solibaculum intestinale</name>
    <dbReference type="NCBI Taxonomy" id="3133165"/>
    <lineage>
        <taxon>Bacteria</taxon>
        <taxon>Bacillati</taxon>
        <taxon>Bacillota</taxon>
        <taxon>Clostridia</taxon>
        <taxon>Eubacteriales</taxon>
        <taxon>Oscillospiraceae</taxon>
        <taxon>Solibaculum</taxon>
    </lineage>
</organism>
<evidence type="ECO:0000256" key="2">
    <source>
        <dbReference type="ARBA" id="ARBA00022475"/>
    </source>
</evidence>
<keyword evidence="5 7" id="KW-1133">Transmembrane helix</keyword>
<keyword evidence="9" id="KW-1185">Reference proteome</keyword>
<feature type="transmembrane region" description="Helical" evidence="7">
    <location>
        <begin position="42"/>
        <end position="65"/>
    </location>
</feature>
<evidence type="ECO:0000256" key="1">
    <source>
        <dbReference type="ARBA" id="ARBA00007150"/>
    </source>
</evidence>
<evidence type="ECO:0000256" key="7">
    <source>
        <dbReference type="SAM" id="Phobius"/>
    </source>
</evidence>
<feature type="transmembrane region" description="Helical" evidence="7">
    <location>
        <begin position="177"/>
        <end position="194"/>
    </location>
</feature>
<dbReference type="EMBL" id="JBBMFD010000002">
    <property type="protein sequence ID" value="MEQ2439696.1"/>
    <property type="molecule type" value="Genomic_DNA"/>
</dbReference>
<feature type="transmembrane region" description="Helical" evidence="7">
    <location>
        <begin position="77"/>
        <end position="102"/>
    </location>
</feature>
<reference evidence="8 9" key="1">
    <citation type="submission" date="2024-03" db="EMBL/GenBank/DDBJ databases">
        <title>Human intestinal bacterial collection.</title>
        <authorList>
            <person name="Pauvert C."/>
            <person name="Hitch T.C.A."/>
            <person name="Clavel T."/>
        </authorList>
    </citation>
    <scope>NUCLEOTIDE SEQUENCE [LARGE SCALE GENOMIC DNA]</scope>
    <source>
        <strain evidence="8 9">CLA-JM-H44</strain>
    </source>
</reference>
<dbReference type="RefSeq" id="WP_349217959.1">
    <property type="nucleotide sequence ID" value="NZ_JBBMFD010000002.1"/>
</dbReference>
<dbReference type="Proteomes" id="UP001489509">
    <property type="component" value="Unassembled WGS sequence"/>
</dbReference>
<feature type="transmembrane region" description="Helical" evidence="7">
    <location>
        <begin position="206"/>
        <end position="227"/>
    </location>
</feature>
<gene>
    <name evidence="8" type="ORF">WMO26_02520</name>
</gene>
<sequence>MAFWQSVSPYLLFAAGGMVAAVLLTAHNLRHTSLDAKQQTRVVLSGGLCFFPAALCANLGNWLLFPSVWSLPFWTRFFAAGYTFYFGLLSYLLFFVAALSALRVPRAPALYSSAPALPLFHAVARIGCIAEGCCYGVPWSFSLFGLTMDRFPVREAEIAGLLLISCLLQWKIRDHRMAWYLLLYACMRFFLEFLRGDDRGVLLPFLPLSPSQQIAAVVFAAALGFLLRKRRSRDHIKRALFPAAKE</sequence>
<dbReference type="PANTHER" id="PTHR30589">
    <property type="entry name" value="PROLIPOPROTEIN DIACYLGLYCERYL TRANSFERASE"/>
    <property type="match status" value="1"/>
</dbReference>
<keyword evidence="4 7" id="KW-0812">Transmembrane</keyword>
<evidence type="ECO:0000256" key="5">
    <source>
        <dbReference type="ARBA" id="ARBA00022989"/>
    </source>
</evidence>
<keyword evidence="2" id="KW-1003">Cell membrane</keyword>
<comment type="caution">
    <text evidence="8">The sequence shown here is derived from an EMBL/GenBank/DDBJ whole genome shotgun (WGS) entry which is preliminary data.</text>
</comment>
<evidence type="ECO:0000256" key="6">
    <source>
        <dbReference type="ARBA" id="ARBA00023136"/>
    </source>
</evidence>
<dbReference type="EC" id="2.4.99.-" evidence="8"/>